<dbReference type="Proteomes" id="UP000317344">
    <property type="component" value="Chromosome"/>
</dbReference>
<dbReference type="InterPro" id="IPR029066">
    <property type="entry name" value="PLP-binding_barrel"/>
</dbReference>
<organism evidence="5 6">
    <name type="scientific">Tomitella fengzijianii</name>
    <dbReference type="NCBI Taxonomy" id="2597660"/>
    <lineage>
        <taxon>Bacteria</taxon>
        <taxon>Bacillati</taxon>
        <taxon>Actinomycetota</taxon>
        <taxon>Actinomycetes</taxon>
        <taxon>Mycobacteriales</taxon>
        <taxon>Tomitella</taxon>
    </lineage>
</organism>
<dbReference type="KEGG" id="toy:FO059_11750"/>
<accession>A0A516X4D5</accession>
<name>A0A516X4D5_9ACTN</name>
<reference evidence="5 6" key="1">
    <citation type="submission" date="2019-07" db="EMBL/GenBank/DDBJ databases">
        <title>Tomitella cavernea sp. nov., an actinomycete isolated from soil.</title>
        <authorList>
            <person name="Cheng J."/>
        </authorList>
    </citation>
    <scope>NUCLEOTIDE SEQUENCE [LARGE SCALE GENOMIC DNA]</scope>
    <source>
        <strain evidence="5 6">HY188</strain>
    </source>
</reference>
<dbReference type="InterPro" id="IPR001608">
    <property type="entry name" value="Ala_racemase_N"/>
</dbReference>
<evidence type="ECO:0000313" key="6">
    <source>
        <dbReference type="Proteomes" id="UP000317344"/>
    </source>
</evidence>
<evidence type="ECO:0000259" key="4">
    <source>
        <dbReference type="Pfam" id="PF01168"/>
    </source>
</evidence>
<reference evidence="5 6" key="2">
    <citation type="submission" date="2019-07" db="EMBL/GenBank/DDBJ databases">
        <authorList>
            <person name="Huang Y."/>
        </authorList>
    </citation>
    <scope>NUCLEOTIDE SEQUENCE [LARGE SCALE GENOMIC DNA]</scope>
    <source>
        <strain evidence="5 6">HY188</strain>
    </source>
</reference>
<comment type="function">
    <text evidence="2">Pyridoxal 5'-phosphate (PLP)-binding protein, which is involved in PLP homeostasis.</text>
</comment>
<sequence>MHHRGTDTLQPPAGRAYGAPCRGGLEPVRGRGVVTAPTGPADRAAELAGALTATRERIARACAASGRAPDSVALIAVTKYFPASDAAMLARAGATDLGESREQEAGPKAADCARLLAGDGEGDAVAAPRWHMVGRLQRNKARAVARWAHAVHSVDSVRLAHALARAAASALDAGERTSPLEVYLQVSIDGDPARGGVPAAGLDELADQVAAAESVRLAGLMAVAPRQAGPDAAFARLAGIRESFTTRHPQAAGLSAGMSSDLESAIAHGSTCVRVGTAIMGARPIVSP</sequence>
<keyword evidence="1 2" id="KW-0663">Pyridoxal phosphate</keyword>
<dbReference type="PROSITE" id="PS01211">
    <property type="entry name" value="UPF0001"/>
    <property type="match status" value="1"/>
</dbReference>
<keyword evidence="6" id="KW-1185">Reference proteome</keyword>
<dbReference type="InterPro" id="IPR011078">
    <property type="entry name" value="PyrdxlP_homeostasis"/>
</dbReference>
<dbReference type="PANTHER" id="PTHR10146:SF14">
    <property type="entry name" value="PYRIDOXAL PHOSPHATE HOMEOSTASIS PROTEIN"/>
    <property type="match status" value="1"/>
</dbReference>
<evidence type="ECO:0000256" key="2">
    <source>
        <dbReference type="HAMAP-Rule" id="MF_02087"/>
    </source>
</evidence>
<dbReference type="CDD" id="cd00635">
    <property type="entry name" value="PLPDE_III_YBL036c_like"/>
    <property type="match status" value="1"/>
</dbReference>
<dbReference type="OrthoDB" id="9804072at2"/>
<protein>
    <recommendedName>
        <fullName evidence="2">Pyridoxal phosphate homeostasis protein</fullName>
        <shortName evidence="2">PLP homeostasis protein</shortName>
    </recommendedName>
</protein>
<feature type="modified residue" description="N6-(pyridoxal phosphate)lysine" evidence="2">
    <location>
        <position position="79"/>
    </location>
</feature>
<evidence type="ECO:0000256" key="1">
    <source>
        <dbReference type="ARBA" id="ARBA00022898"/>
    </source>
</evidence>
<comment type="similarity">
    <text evidence="2 3">Belongs to the pyridoxal phosphate-binding protein YggS/PROSC family.</text>
</comment>
<dbReference type="PANTHER" id="PTHR10146">
    <property type="entry name" value="PROLINE SYNTHETASE CO-TRANSCRIBED BACTERIAL HOMOLOG PROTEIN"/>
    <property type="match status" value="1"/>
</dbReference>
<dbReference type="NCBIfam" id="TIGR00044">
    <property type="entry name" value="YggS family pyridoxal phosphate-dependent enzyme"/>
    <property type="match status" value="1"/>
</dbReference>
<dbReference type="AlphaFoldDB" id="A0A516X4D5"/>
<dbReference type="Gene3D" id="3.20.20.10">
    <property type="entry name" value="Alanine racemase"/>
    <property type="match status" value="1"/>
</dbReference>
<evidence type="ECO:0000256" key="3">
    <source>
        <dbReference type="RuleBase" id="RU004514"/>
    </source>
</evidence>
<gene>
    <name evidence="5" type="ORF">FO059_11750</name>
</gene>
<dbReference type="Pfam" id="PF01168">
    <property type="entry name" value="Ala_racemase_N"/>
    <property type="match status" value="1"/>
</dbReference>
<evidence type="ECO:0000313" key="5">
    <source>
        <dbReference type="EMBL" id="QDQ97863.1"/>
    </source>
</evidence>
<dbReference type="GO" id="GO:0030170">
    <property type="term" value="F:pyridoxal phosphate binding"/>
    <property type="evidence" value="ECO:0007669"/>
    <property type="project" value="UniProtKB-UniRule"/>
</dbReference>
<dbReference type="EMBL" id="CP041765">
    <property type="protein sequence ID" value="QDQ97863.1"/>
    <property type="molecule type" value="Genomic_DNA"/>
</dbReference>
<proteinExistence type="inferred from homology"/>
<feature type="domain" description="Alanine racemase N-terminal" evidence="4">
    <location>
        <begin position="71"/>
        <end position="284"/>
    </location>
</feature>
<dbReference type="HAMAP" id="MF_02087">
    <property type="entry name" value="PLP_homeostasis"/>
    <property type="match status" value="1"/>
</dbReference>
<dbReference type="SUPFAM" id="SSF51419">
    <property type="entry name" value="PLP-binding barrel"/>
    <property type="match status" value="1"/>
</dbReference>